<dbReference type="InterPro" id="IPR028978">
    <property type="entry name" value="Chorismate_lyase_/UTRA_dom_sf"/>
</dbReference>
<dbReference type="Gene3D" id="1.10.10.10">
    <property type="entry name" value="Winged helix-like DNA-binding domain superfamily/Winged helix DNA-binding domain"/>
    <property type="match status" value="1"/>
</dbReference>
<name>A0A1R4LMM3_VIBR1</name>
<evidence type="ECO:0000256" key="3">
    <source>
        <dbReference type="ARBA" id="ARBA00023163"/>
    </source>
</evidence>
<keyword evidence="2" id="KW-0238">DNA-binding</keyword>
<dbReference type="SMART" id="SM00866">
    <property type="entry name" value="UTRA"/>
    <property type="match status" value="1"/>
</dbReference>
<evidence type="ECO:0000259" key="4">
    <source>
        <dbReference type="PROSITE" id="PS50949"/>
    </source>
</evidence>
<dbReference type="SMART" id="SM00345">
    <property type="entry name" value="HTH_GNTR"/>
    <property type="match status" value="1"/>
</dbReference>
<dbReference type="RefSeq" id="WP_077336428.1">
    <property type="nucleotide sequence ID" value="NZ_FULE01000032.1"/>
</dbReference>
<dbReference type="PRINTS" id="PR00035">
    <property type="entry name" value="HTHGNTR"/>
</dbReference>
<keyword evidence="1" id="KW-0805">Transcription regulation</keyword>
<dbReference type="InterPro" id="IPR050679">
    <property type="entry name" value="Bact_HTH_transcr_reg"/>
</dbReference>
<organism evidence="5 6">
    <name type="scientific">Vibrio ruber (strain DSM 16370 / JCM 11486 / BCRC 17186 / CECT 7878 / LMG 23124 / VR1)</name>
    <dbReference type="NCBI Taxonomy" id="1123498"/>
    <lineage>
        <taxon>Bacteria</taxon>
        <taxon>Pseudomonadati</taxon>
        <taxon>Pseudomonadota</taxon>
        <taxon>Gammaproteobacteria</taxon>
        <taxon>Vibrionales</taxon>
        <taxon>Vibrionaceae</taxon>
        <taxon>Vibrio</taxon>
    </lineage>
</organism>
<dbReference type="InterPro" id="IPR000524">
    <property type="entry name" value="Tscrpt_reg_HTH_GntR"/>
</dbReference>
<dbReference type="InterPro" id="IPR011663">
    <property type="entry name" value="UTRA"/>
</dbReference>
<dbReference type="SUPFAM" id="SSF64288">
    <property type="entry name" value="Chorismate lyase-like"/>
    <property type="match status" value="1"/>
</dbReference>
<evidence type="ECO:0000313" key="5">
    <source>
        <dbReference type="EMBL" id="SJN57755.1"/>
    </source>
</evidence>
<dbReference type="GO" id="GO:0003677">
    <property type="term" value="F:DNA binding"/>
    <property type="evidence" value="ECO:0007669"/>
    <property type="project" value="UniProtKB-KW"/>
</dbReference>
<dbReference type="Proteomes" id="UP000188276">
    <property type="component" value="Unassembled WGS sequence"/>
</dbReference>
<dbReference type="OrthoDB" id="6626198at2"/>
<reference evidence="6" key="1">
    <citation type="submission" date="2017-02" db="EMBL/GenBank/DDBJ databases">
        <authorList>
            <person name="Rodrigo-Torres L."/>
            <person name="Arahal R.D."/>
            <person name="Lucena T."/>
        </authorList>
    </citation>
    <scope>NUCLEOTIDE SEQUENCE [LARGE SCALE GENOMIC DNA]</scope>
    <source>
        <strain evidence="6">CECT 7878</strain>
    </source>
</reference>
<evidence type="ECO:0000256" key="2">
    <source>
        <dbReference type="ARBA" id="ARBA00023125"/>
    </source>
</evidence>
<dbReference type="Pfam" id="PF00392">
    <property type="entry name" value="GntR"/>
    <property type="match status" value="1"/>
</dbReference>
<keyword evidence="6" id="KW-1185">Reference proteome</keyword>
<dbReference type="AlphaFoldDB" id="A0A1R4LMM3"/>
<evidence type="ECO:0000256" key="1">
    <source>
        <dbReference type="ARBA" id="ARBA00023015"/>
    </source>
</evidence>
<protein>
    <submittedName>
        <fullName evidence="5">Putative HTH-type transcriptional regulator YidP</fullName>
    </submittedName>
</protein>
<dbReference type="PROSITE" id="PS50949">
    <property type="entry name" value="HTH_GNTR"/>
    <property type="match status" value="1"/>
</dbReference>
<keyword evidence="3" id="KW-0804">Transcription</keyword>
<feature type="domain" description="HTH gntR-type" evidence="4">
    <location>
        <begin position="1"/>
        <end position="68"/>
    </location>
</feature>
<dbReference type="Gene3D" id="3.40.1410.10">
    <property type="entry name" value="Chorismate lyase-like"/>
    <property type="match status" value="1"/>
</dbReference>
<evidence type="ECO:0000313" key="6">
    <source>
        <dbReference type="Proteomes" id="UP000188276"/>
    </source>
</evidence>
<sequence>MLYKKVMLDLKSRIDSDELNIGDMLPTEKALIEHYSVSRSTIRKAIDELVKLGLVEKRQGSGSSIVSKTLANSMSNLVTTQEMLANSDKSLVYKVVEFQLMSADKEIAEFLKVSPAEKIYFIRRIKLINDVPSIYEDSYIPVTLLPQINLLSLEGSKYSYLENELGFEIDGAIQDFEAIMPDQDICEALNVSPERPLIRIHSIGKLKDGRVFEYTRTSLNPETYTYKHYLKR</sequence>
<dbReference type="InterPro" id="IPR036388">
    <property type="entry name" value="WH-like_DNA-bd_sf"/>
</dbReference>
<accession>A0A1R4LMM3</accession>
<dbReference type="PANTHER" id="PTHR44846:SF1">
    <property type="entry name" value="MANNOSYL-D-GLYCERATE TRANSPORT_METABOLISM SYSTEM REPRESSOR MNGR-RELATED"/>
    <property type="match status" value="1"/>
</dbReference>
<dbReference type="Pfam" id="PF07702">
    <property type="entry name" value="UTRA"/>
    <property type="match status" value="1"/>
</dbReference>
<dbReference type="CDD" id="cd07377">
    <property type="entry name" value="WHTH_GntR"/>
    <property type="match status" value="1"/>
</dbReference>
<gene>
    <name evidence="5" type="primary">yidP</name>
    <name evidence="5" type="ORF">VR7878_02467</name>
</gene>
<dbReference type="PANTHER" id="PTHR44846">
    <property type="entry name" value="MANNOSYL-D-GLYCERATE TRANSPORT/METABOLISM SYSTEM REPRESSOR MNGR-RELATED"/>
    <property type="match status" value="1"/>
</dbReference>
<dbReference type="GO" id="GO:0045892">
    <property type="term" value="P:negative regulation of DNA-templated transcription"/>
    <property type="evidence" value="ECO:0007669"/>
    <property type="project" value="TreeGrafter"/>
</dbReference>
<dbReference type="InterPro" id="IPR036390">
    <property type="entry name" value="WH_DNA-bd_sf"/>
</dbReference>
<proteinExistence type="predicted"/>
<dbReference type="EMBL" id="FULE01000032">
    <property type="protein sequence ID" value="SJN57755.1"/>
    <property type="molecule type" value="Genomic_DNA"/>
</dbReference>
<dbReference type="GO" id="GO:0003700">
    <property type="term" value="F:DNA-binding transcription factor activity"/>
    <property type="evidence" value="ECO:0007669"/>
    <property type="project" value="InterPro"/>
</dbReference>
<dbReference type="SUPFAM" id="SSF46785">
    <property type="entry name" value="Winged helix' DNA-binding domain"/>
    <property type="match status" value="1"/>
</dbReference>
<dbReference type="STRING" id="1123498.VR7878_02467"/>